<reference evidence="3" key="1">
    <citation type="journal article" date="2021" name="Nat. Commun.">
        <title>Genetic determinants of endophytism in the Arabidopsis root mycobiome.</title>
        <authorList>
            <person name="Mesny F."/>
            <person name="Miyauchi S."/>
            <person name="Thiergart T."/>
            <person name="Pickel B."/>
            <person name="Atanasova L."/>
            <person name="Karlsson M."/>
            <person name="Huettel B."/>
            <person name="Barry K.W."/>
            <person name="Haridas S."/>
            <person name="Chen C."/>
            <person name="Bauer D."/>
            <person name="Andreopoulos W."/>
            <person name="Pangilinan J."/>
            <person name="LaButti K."/>
            <person name="Riley R."/>
            <person name="Lipzen A."/>
            <person name="Clum A."/>
            <person name="Drula E."/>
            <person name="Henrissat B."/>
            <person name="Kohler A."/>
            <person name="Grigoriev I.V."/>
            <person name="Martin F.M."/>
            <person name="Hacquard S."/>
        </authorList>
    </citation>
    <scope>NUCLEOTIDE SEQUENCE</scope>
    <source>
        <strain evidence="3">MPI-CAGE-CH-0243</strain>
    </source>
</reference>
<feature type="region of interest" description="Disordered" evidence="1">
    <location>
        <begin position="193"/>
        <end position="224"/>
    </location>
</feature>
<dbReference type="OrthoDB" id="410198at2759"/>
<protein>
    <submittedName>
        <fullName evidence="3">Acyl-CoA N-acyltransferase</fullName>
    </submittedName>
</protein>
<feature type="domain" description="N-acetyltransferase" evidence="2">
    <location>
        <begin position="3"/>
        <end position="210"/>
    </location>
</feature>
<dbReference type="GO" id="GO:0016747">
    <property type="term" value="F:acyltransferase activity, transferring groups other than amino-acyl groups"/>
    <property type="evidence" value="ECO:0007669"/>
    <property type="project" value="InterPro"/>
</dbReference>
<dbReference type="AlphaFoldDB" id="A0A9P9DNC0"/>
<keyword evidence="4" id="KW-1185">Reference proteome</keyword>
<comment type="caution">
    <text evidence="3">The sequence shown here is derived from an EMBL/GenBank/DDBJ whole genome shotgun (WGS) entry which is preliminary data.</text>
</comment>
<evidence type="ECO:0000313" key="3">
    <source>
        <dbReference type="EMBL" id="KAH7122665.1"/>
    </source>
</evidence>
<accession>A0A9P9DNC0</accession>
<dbReference type="Gene3D" id="3.40.630.30">
    <property type="match status" value="1"/>
</dbReference>
<name>A0A9P9DNC0_9PLEO</name>
<organism evidence="3 4">
    <name type="scientific">Dendryphion nanum</name>
    <dbReference type="NCBI Taxonomy" id="256645"/>
    <lineage>
        <taxon>Eukaryota</taxon>
        <taxon>Fungi</taxon>
        <taxon>Dikarya</taxon>
        <taxon>Ascomycota</taxon>
        <taxon>Pezizomycotina</taxon>
        <taxon>Dothideomycetes</taxon>
        <taxon>Pleosporomycetidae</taxon>
        <taxon>Pleosporales</taxon>
        <taxon>Torulaceae</taxon>
        <taxon>Dendryphion</taxon>
    </lineage>
</organism>
<dbReference type="PANTHER" id="PTHR42791:SF14">
    <property type="entry name" value="N-ACETYLTRANSFERASE DOMAIN-CONTAINING PROTEIN"/>
    <property type="match status" value="1"/>
</dbReference>
<dbReference type="InterPro" id="IPR016181">
    <property type="entry name" value="Acyl_CoA_acyltransferase"/>
</dbReference>
<dbReference type="SUPFAM" id="SSF55729">
    <property type="entry name" value="Acyl-CoA N-acyltransferases (Nat)"/>
    <property type="match status" value="1"/>
</dbReference>
<dbReference type="PROSITE" id="PS51186">
    <property type="entry name" value="GNAT"/>
    <property type="match status" value="1"/>
</dbReference>
<evidence type="ECO:0000313" key="4">
    <source>
        <dbReference type="Proteomes" id="UP000700596"/>
    </source>
</evidence>
<dbReference type="InterPro" id="IPR052523">
    <property type="entry name" value="Trichothecene_AcTrans"/>
</dbReference>
<dbReference type="InterPro" id="IPR000182">
    <property type="entry name" value="GNAT_dom"/>
</dbReference>
<dbReference type="CDD" id="cd04301">
    <property type="entry name" value="NAT_SF"/>
    <property type="match status" value="1"/>
</dbReference>
<sequence length="224" mass="24775">MSITVKEVMDSDLPRACEIEVAAYAGNSVSPILFPGPFPPDSLEQRVKRLARERNEDRTTSYIKAIDEKTGDIIGFASWHLYETPKIAATAAASRRLTIGPGANKEACEAFFGGMAQRRDLIMKGKAFVYLHMLHSDPKHQGRGAGSALMRWGLERADSHNLPTFLESSPDAHTFYKKHGFVDEEVFTFDMSPYGGGPQPHNTPLMVRAPSHQLNGSKERNLSS</sequence>
<evidence type="ECO:0000259" key="2">
    <source>
        <dbReference type="PROSITE" id="PS51186"/>
    </source>
</evidence>
<evidence type="ECO:0000256" key="1">
    <source>
        <dbReference type="SAM" id="MobiDB-lite"/>
    </source>
</evidence>
<dbReference type="EMBL" id="JAGMWT010000009">
    <property type="protein sequence ID" value="KAH7122665.1"/>
    <property type="molecule type" value="Genomic_DNA"/>
</dbReference>
<gene>
    <name evidence="3" type="ORF">B0J11DRAFT_437691</name>
</gene>
<dbReference type="Proteomes" id="UP000700596">
    <property type="component" value="Unassembled WGS sequence"/>
</dbReference>
<proteinExistence type="predicted"/>
<dbReference type="Pfam" id="PF00583">
    <property type="entry name" value="Acetyltransf_1"/>
    <property type="match status" value="1"/>
</dbReference>
<dbReference type="PANTHER" id="PTHR42791">
    <property type="entry name" value="GNAT FAMILY ACETYLTRANSFERASE"/>
    <property type="match status" value="1"/>
</dbReference>